<feature type="transmembrane region" description="Helical" evidence="5">
    <location>
        <begin position="193"/>
        <end position="214"/>
    </location>
</feature>
<gene>
    <name evidence="7" type="ORF">KV394_07460</name>
</gene>
<feature type="transmembrane region" description="Helical" evidence="5">
    <location>
        <begin position="360"/>
        <end position="381"/>
    </location>
</feature>
<feature type="transmembrane region" description="Helical" evidence="5">
    <location>
        <begin position="164"/>
        <end position="187"/>
    </location>
</feature>
<proteinExistence type="predicted"/>
<dbReference type="Proteomes" id="UP000831467">
    <property type="component" value="Chromosome"/>
</dbReference>
<feature type="transmembrane region" description="Helical" evidence="5">
    <location>
        <begin position="387"/>
        <end position="412"/>
    </location>
</feature>
<dbReference type="SUPFAM" id="SSF103473">
    <property type="entry name" value="MFS general substrate transporter"/>
    <property type="match status" value="1"/>
</dbReference>
<feature type="transmembrane region" description="Helical" evidence="5">
    <location>
        <begin position="105"/>
        <end position="124"/>
    </location>
</feature>
<dbReference type="Gene3D" id="1.20.1250.20">
    <property type="entry name" value="MFS general substrate transporter like domains"/>
    <property type="match status" value="1"/>
</dbReference>
<feature type="transmembrane region" description="Helical" evidence="5">
    <location>
        <begin position="457"/>
        <end position="480"/>
    </location>
</feature>
<feature type="transmembrane region" description="Helical" evidence="5">
    <location>
        <begin position="130"/>
        <end position="152"/>
    </location>
</feature>
<evidence type="ECO:0000256" key="2">
    <source>
        <dbReference type="ARBA" id="ARBA00022692"/>
    </source>
</evidence>
<dbReference type="InterPro" id="IPR011701">
    <property type="entry name" value="MFS"/>
</dbReference>
<comment type="subcellular location">
    <subcellularLocation>
        <location evidence="1">Cell membrane</location>
        <topology evidence="1">Multi-pass membrane protein</topology>
    </subcellularLocation>
</comment>
<name>A0ABY4IG66_9MICO</name>
<feature type="domain" description="Major facilitator superfamily (MFS) profile" evidence="6">
    <location>
        <begin position="39"/>
        <end position="484"/>
    </location>
</feature>
<keyword evidence="3 5" id="KW-1133">Transmembrane helix</keyword>
<dbReference type="Gene3D" id="1.20.1720.10">
    <property type="entry name" value="Multidrug resistance protein D"/>
    <property type="match status" value="1"/>
</dbReference>
<organism evidence="7 8">
    <name type="scientific">Microbacterium sufflavum</name>
    <dbReference type="NCBI Taxonomy" id="2851649"/>
    <lineage>
        <taxon>Bacteria</taxon>
        <taxon>Bacillati</taxon>
        <taxon>Actinomycetota</taxon>
        <taxon>Actinomycetes</taxon>
        <taxon>Micrococcales</taxon>
        <taxon>Microbacteriaceae</taxon>
        <taxon>Microbacterium</taxon>
    </lineage>
</organism>
<feature type="transmembrane region" description="Helical" evidence="5">
    <location>
        <begin position="73"/>
        <end position="93"/>
    </location>
</feature>
<evidence type="ECO:0000256" key="4">
    <source>
        <dbReference type="ARBA" id="ARBA00023136"/>
    </source>
</evidence>
<feature type="transmembrane region" description="Helical" evidence="5">
    <location>
        <begin position="256"/>
        <end position="275"/>
    </location>
</feature>
<protein>
    <submittedName>
        <fullName evidence="7">MFS transporter</fullName>
    </submittedName>
</protein>
<sequence>MSGLPASTALHPGASEPLIRELFAVRENTYPSPLARWLIFAVVLVADVIDLLSSTVTNIATPSILEAFGAPDWLAPWLGASYALALGSMLVLGARLGDRHGARRVFLIGLCGFGAASALCAFAPTAGTLVLFRVIQGAFGALMIPQGFTLLLRSFPRDKLGPVFGLFGPLMAVSSISGPVLAGLVISADPLGLGWRAVFVVNVLVAAALLVLAIRTLPRIEADAAVTLDPLAVILLSVGLLGVLGALTLLQAPLTPWWPVLLGALGIAALAAFVAQQRRARHPLLAPSLFRKRSFTAGVVVGVGFFAVTAGVLFATTLYLQIGLGLAVLPAAAIVAAASVGIIAASFSTRALIPKLGRRLLLIGLVLLLVGVSGYLAVIALASGSPWLVAIPLFICGLGMGCGFGTVFAVALGDVDDSETGSASGALNAAQQIATAIGAAVISISYLGAAGGTSPQAGLLVCLFIVLVCTALSLLTLPLLPRRAAGTH</sequence>
<dbReference type="Pfam" id="PF07690">
    <property type="entry name" value="MFS_1"/>
    <property type="match status" value="1"/>
</dbReference>
<keyword evidence="4 5" id="KW-0472">Membrane</keyword>
<evidence type="ECO:0000313" key="8">
    <source>
        <dbReference type="Proteomes" id="UP000831467"/>
    </source>
</evidence>
<dbReference type="PANTHER" id="PTHR42718:SF39">
    <property type="entry name" value="ACTINORHODIN TRANSPORTER-RELATED"/>
    <property type="match status" value="1"/>
</dbReference>
<reference evidence="7 8" key="1">
    <citation type="submission" date="2021-06" db="EMBL/GenBank/DDBJ databases">
        <title>Genome-based taxonomic framework of Microbacterium strains isolated from marine environment, the description of four new species and reclassification of four preexisting species.</title>
        <authorList>
            <person name="Lee S.D."/>
            <person name="Kim S.-M."/>
            <person name="Byeon Y.-S."/>
            <person name="Yang H.L."/>
            <person name="Kim I.S."/>
        </authorList>
    </citation>
    <scope>NUCLEOTIDE SEQUENCE [LARGE SCALE GENOMIC DNA]</scope>
    <source>
        <strain evidence="7 8">SSW1-51</strain>
    </source>
</reference>
<evidence type="ECO:0000259" key="6">
    <source>
        <dbReference type="PROSITE" id="PS50850"/>
    </source>
</evidence>
<keyword evidence="2 5" id="KW-0812">Transmembrane</keyword>
<feature type="transmembrane region" description="Helical" evidence="5">
    <location>
        <begin position="433"/>
        <end position="451"/>
    </location>
</feature>
<keyword evidence="8" id="KW-1185">Reference proteome</keyword>
<accession>A0ABY4IG66</accession>
<dbReference type="InterPro" id="IPR020846">
    <property type="entry name" value="MFS_dom"/>
</dbReference>
<feature type="transmembrane region" description="Helical" evidence="5">
    <location>
        <begin position="295"/>
        <end position="320"/>
    </location>
</feature>
<feature type="transmembrane region" description="Helical" evidence="5">
    <location>
        <begin position="326"/>
        <end position="348"/>
    </location>
</feature>
<evidence type="ECO:0000256" key="5">
    <source>
        <dbReference type="SAM" id="Phobius"/>
    </source>
</evidence>
<dbReference type="EMBL" id="CP078076">
    <property type="protein sequence ID" value="UPL10956.1"/>
    <property type="molecule type" value="Genomic_DNA"/>
</dbReference>
<evidence type="ECO:0000256" key="1">
    <source>
        <dbReference type="ARBA" id="ARBA00004651"/>
    </source>
</evidence>
<dbReference type="InterPro" id="IPR036259">
    <property type="entry name" value="MFS_trans_sf"/>
</dbReference>
<dbReference type="PANTHER" id="PTHR42718">
    <property type="entry name" value="MAJOR FACILITATOR SUPERFAMILY MULTIDRUG TRANSPORTER MFSC"/>
    <property type="match status" value="1"/>
</dbReference>
<evidence type="ECO:0000256" key="3">
    <source>
        <dbReference type="ARBA" id="ARBA00022989"/>
    </source>
</evidence>
<feature type="transmembrane region" description="Helical" evidence="5">
    <location>
        <begin position="226"/>
        <end position="250"/>
    </location>
</feature>
<feature type="transmembrane region" description="Helical" evidence="5">
    <location>
        <begin position="34"/>
        <end position="53"/>
    </location>
</feature>
<dbReference type="PROSITE" id="PS50850">
    <property type="entry name" value="MFS"/>
    <property type="match status" value="1"/>
</dbReference>
<evidence type="ECO:0000313" key="7">
    <source>
        <dbReference type="EMBL" id="UPL10956.1"/>
    </source>
</evidence>